<feature type="transmembrane region" description="Helical" evidence="10">
    <location>
        <begin position="932"/>
        <end position="954"/>
    </location>
</feature>
<feature type="domain" description="G-protein coupled receptors family 2 profile 2" evidence="12">
    <location>
        <begin position="699"/>
        <end position="955"/>
    </location>
</feature>
<dbReference type="PROSITE" id="PS50221">
    <property type="entry name" value="GAIN_B"/>
    <property type="match status" value="1"/>
</dbReference>
<gene>
    <name evidence="14" type="ORF">CIB84_000230</name>
</gene>
<evidence type="ECO:0000256" key="1">
    <source>
        <dbReference type="ARBA" id="ARBA00004651"/>
    </source>
</evidence>
<evidence type="ECO:0000256" key="6">
    <source>
        <dbReference type="ARBA" id="ARBA00023136"/>
    </source>
</evidence>
<evidence type="ECO:0000256" key="7">
    <source>
        <dbReference type="ARBA" id="ARBA00023157"/>
    </source>
</evidence>
<feature type="domain" description="Pentraxin (PTX)" evidence="13">
    <location>
        <begin position="126"/>
        <end position="339"/>
    </location>
</feature>
<evidence type="ECO:0000256" key="10">
    <source>
        <dbReference type="SAM" id="Phobius"/>
    </source>
</evidence>
<feature type="non-terminal residue" evidence="14">
    <location>
        <position position="1"/>
    </location>
</feature>
<dbReference type="PANTHER" id="PTHR12011:SF58">
    <property type="entry name" value="ADHESION G-PROTEIN COUPLED RECEPTOR D2"/>
    <property type="match status" value="1"/>
</dbReference>
<evidence type="ECO:0000259" key="12">
    <source>
        <dbReference type="PROSITE" id="PS50261"/>
    </source>
</evidence>
<feature type="domain" description="GAIN-B" evidence="11">
    <location>
        <begin position="551"/>
        <end position="728"/>
    </location>
</feature>
<comment type="caution">
    <text evidence="8">Lacks conserved residue(s) required for the propagation of feature annotation.</text>
</comment>
<sequence length="1176" mass="131459">QGLEACQLVSMRGLRPDSWFFCFLVGSLSRSLFASAALAENQTSKDFAPVMIETLRHMYEYVPTALDWWHADRFCDQRFAQLLFEPPDSEQSSFSKLLQSHHIRGSVWLNERDGVLHKPKWRRNHIVPVLVFGDKTDTKYVKVLSDFPVLPAVTACAHLQWDTRTQEIATVFSYAVPAFINEFQLRGFVDEEGFVRFALIVHGHHSPYLPVFRADGQWHHFCVTWQQENGTWAIYADGKRRASASGLCVAGLAAPQAIYGQGTFIIGQDQDSLGGTFKAKESFSGNITDLHIWQKVLSVEQIENVRSCWMVEQELVFGWSLNALEVESTVEEVTAQFLCPGRSSLPLHEAGYKLSQHLRSIPQLLSRAYVSHTARQNSYGYAFVFFSDAYWQLKKAQLESSHLLVSHVNMLAKRMVIPENIFTSNIRDMNLSVALSTLDVLATVLRKEETPVESSDLLMVLQLLKQVADVEVQEREELEMLEQLGQYYVEVTELILEEQNIETWSSISQAVRGPMAVVELCDRVVSLLAPLLTSGRTKITIQHQNIGMEVRKLELSSQQLSSETYLIQSPEEDRPDFIEIPVEEMQRLKAKGLRRVTVKNMWFGYGSLQRCLPGPGSSAAFQDVAASDGGQKYLSTAVRTAVISSTVLSDYQEISTSVRYRLQHHTQDLPDKLVGPICAFWNFSLSPDAGGMWSTAGCSVVTSLPDSTVCFCNHTTNFAVLLQVYEIEHVSFLSIPKSERTTVHKNLIFALAAAEALLMFSELAKTNQVLCFLVTAFLHLSFMAAFSWMLVEGLLLWSKVVAVNMSEDRRMKFYYATGWGLPAIIVGLTLATSFNNYVADNYCWLNVQTNVIWAFVGPVLFILAVNTFVLFRVVMVTVSSARRRAKMLTPNSSLENQIGIQIWATAKPILVLLPVLGLTWVCGILVHLSIIWAYIFIVLNSLQGLYIFLVYAIYNSEVRNAIQRMKDKKKALSFTNCSHPINYLSSPRNTTSWETGRPSPAADSTSSNPAQKDPSVKNITNRGNFGGKIPMGISSIMSPERPAVELTAFKSSGNISFFVFNLFYANTAFSDCMDQRVESRLCLLRLKEVFYFHHASVAAVLARLLSYSNADCHSASSRPAGGYAKMPEDPACPCPNQELTWAGVQVEAGGWQHLLAAAQQSGAGPGVESICLTELL</sequence>
<dbReference type="InterPro" id="IPR057244">
    <property type="entry name" value="GAIN_B"/>
</dbReference>
<evidence type="ECO:0000256" key="8">
    <source>
        <dbReference type="PROSITE-ProRule" id="PRU01172"/>
    </source>
</evidence>
<reference evidence="14 15" key="1">
    <citation type="submission" date="2018-01" db="EMBL/GenBank/DDBJ databases">
        <title>Comparison of the Chinese Bamboo Partridge and Red Junglefowl genome sequences highlights the importance of demography in genome evolution.</title>
        <authorList>
            <person name="Tiley G.P."/>
            <person name="Kimball R.T."/>
            <person name="Braun E.L."/>
            <person name="Burleigh J.G."/>
        </authorList>
    </citation>
    <scope>NUCLEOTIDE SEQUENCE [LARGE SCALE GENOMIC DNA]</scope>
    <source>
        <strain evidence="14">RTK389</strain>
        <tissue evidence="14">Blood</tissue>
    </source>
</reference>
<feature type="transmembrane region" description="Helical" evidence="10">
    <location>
        <begin position="851"/>
        <end position="878"/>
    </location>
</feature>
<comment type="similarity">
    <text evidence="2">Belongs to the G-protein coupled receptor 2 family. Adhesion G-protein coupled receptor (ADGR) subfamily.</text>
</comment>
<dbReference type="GO" id="GO:0004930">
    <property type="term" value="F:G protein-coupled receptor activity"/>
    <property type="evidence" value="ECO:0007669"/>
    <property type="project" value="InterPro"/>
</dbReference>
<proteinExistence type="inferred from homology"/>
<feature type="transmembrane region" description="Helical" evidence="10">
    <location>
        <begin position="776"/>
        <end position="801"/>
    </location>
</feature>
<comment type="subcellular location">
    <subcellularLocation>
        <location evidence="1">Cell membrane</location>
        <topology evidence="1">Multi-pass membrane protein</topology>
    </subcellularLocation>
</comment>
<name>A0A2P4TI17_BAMTH</name>
<dbReference type="EMBL" id="PPHD01000088">
    <property type="protein sequence ID" value="POI36017.1"/>
    <property type="molecule type" value="Genomic_DNA"/>
</dbReference>
<protein>
    <recommendedName>
        <fullName evidence="16">Adhesion G protein-coupled receptor D2</fullName>
    </recommendedName>
</protein>
<evidence type="ECO:0000256" key="3">
    <source>
        <dbReference type="ARBA" id="ARBA00022475"/>
    </source>
</evidence>
<evidence type="ECO:0000256" key="5">
    <source>
        <dbReference type="ARBA" id="ARBA00022989"/>
    </source>
</evidence>
<dbReference type="FunFam" id="2.60.220.50:FF:000046">
    <property type="entry name" value="Adhesion G protein-coupled receptor D2"/>
    <property type="match status" value="1"/>
</dbReference>
<keyword evidence="3" id="KW-1003">Cell membrane</keyword>
<dbReference type="InterPro" id="IPR000203">
    <property type="entry name" value="GPS"/>
</dbReference>
<evidence type="ECO:0000256" key="9">
    <source>
        <dbReference type="SAM" id="MobiDB-lite"/>
    </source>
</evidence>
<dbReference type="AlphaFoldDB" id="A0A2P4TI17"/>
<dbReference type="FunFam" id="2.60.120.200:FF:000171">
    <property type="entry name" value="Adhesion G-protein coupled receptor D2"/>
    <property type="match status" value="1"/>
</dbReference>
<evidence type="ECO:0000313" key="14">
    <source>
        <dbReference type="EMBL" id="POI36017.1"/>
    </source>
</evidence>
<dbReference type="InterPro" id="IPR000832">
    <property type="entry name" value="GPCR_2_secretin-like"/>
</dbReference>
<dbReference type="FunFam" id="1.20.1070.10:FF:000252">
    <property type="entry name" value="Adhesion G protein-coupled receptor D2"/>
    <property type="match status" value="1"/>
</dbReference>
<dbReference type="OrthoDB" id="1100386at2759"/>
<dbReference type="InterPro" id="IPR001759">
    <property type="entry name" value="PTX_dom"/>
</dbReference>
<dbReference type="SUPFAM" id="SSF49899">
    <property type="entry name" value="Concanavalin A-like lectins/glucanases"/>
    <property type="match status" value="1"/>
</dbReference>
<dbReference type="SMART" id="SM00303">
    <property type="entry name" value="GPS"/>
    <property type="match status" value="1"/>
</dbReference>
<keyword evidence="7" id="KW-1015">Disulfide bond</keyword>
<keyword evidence="15" id="KW-1185">Reference proteome</keyword>
<comment type="caution">
    <text evidence="14">The sequence shown here is derived from an EMBL/GenBank/DDBJ whole genome shotgun (WGS) entry which is preliminary data.</text>
</comment>
<dbReference type="InterPro" id="IPR017981">
    <property type="entry name" value="GPCR_2-like_7TM"/>
</dbReference>
<feature type="transmembrane region" description="Helical" evidence="10">
    <location>
        <begin position="813"/>
        <end position="831"/>
    </location>
</feature>
<dbReference type="InterPro" id="IPR032471">
    <property type="entry name" value="AGRL2-4_GAIN_subdom_A"/>
</dbReference>
<dbReference type="SMART" id="SM00159">
    <property type="entry name" value="PTX"/>
    <property type="match status" value="1"/>
</dbReference>
<dbReference type="Gene3D" id="2.60.220.50">
    <property type="match status" value="1"/>
</dbReference>
<feature type="region of interest" description="Disordered" evidence="9">
    <location>
        <begin position="988"/>
        <end position="1024"/>
    </location>
</feature>
<dbReference type="InterPro" id="IPR013320">
    <property type="entry name" value="ConA-like_dom_sf"/>
</dbReference>
<dbReference type="Pfam" id="PF00354">
    <property type="entry name" value="Pentaxin"/>
    <property type="match status" value="1"/>
</dbReference>
<dbReference type="Gene3D" id="2.60.120.200">
    <property type="match status" value="1"/>
</dbReference>
<dbReference type="PROSITE" id="PS50261">
    <property type="entry name" value="G_PROTEIN_RECEP_F2_4"/>
    <property type="match status" value="1"/>
</dbReference>
<dbReference type="PRINTS" id="PR00249">
    <property type="entry name" value="GPCRSECRETIN"/>
</dbReference>
<dbReference type="GO" id="GO:0007166">
    <property type="term" value="P:cell surface receptor signaling pathway"/>
    <property type="evidence" value="ECO:0007669"/>
    <property type="project" value="InterPro"/>
</dbReference>
<keyword evidence="4 10" id="KW-0812">Transmembrane</keyword>
<dbReference type="GO" id="GO:0007189">
    <property type="term" value="P:adenylate cyclase-activating G protein-coupled receptor signaling pathway"/>
    <property type="evidence" value="ECO:0007669"/>
    <property type="project" value="TreeGrafter"/>
</dbReference>
<keyword evidence="6 10" id="KW-0472">Membrane</keyword>
<dbReference type="Gene3D" id="1.20.1070.10">
    <property type="entry name" value="Rhodopsin 7-helix transmembrane proteins"/>
    <property type="match status" value="1"/>
</dbReference>
<organism evidence="14 15">
    <name type="scientific">Bambusicola thoracicus</name>
    <name type="common">Chinese bamboo-partridge</name>
    <name type="synonym">Perdix thoracica</name>
    <dbReference type="NCBI Taxonomy" id="9083"/>
    <lineage>
        <taxon>Eukaryota</taxon>
        <taxon>Metazoa</taxon>
        <taxon>Chordata</taxon>
        <taxon>Craniata</taxon>
        <taxon>Vertebrata</taxon>
        <taxon>Euteleostomi</taxon>
        <taxon>Archelosauria</taxon>
        <taxon>Archosauria</taxon>
        <taxon>Dinosauria</taxon>
        <taxon>Saurischia</taxon>
        <taxon>Theropoda</taxon>
        <taxon>Coelurosauria</taxon>
        <taxon>Aves</taxon>
        <taxon>Neognathae</taxon>
        <taxon>Galloanserae</taxon>
        <taxon>Galliformes</taxon>
        <taxon>Phasianidae</taxon>
        <taxon>Perdicinae</taxon>
        <taxon>Bambusicola</taxon>
    </lineage>
</organism>
<evidence type="ECO:0000259" key="13">
    <source>
        <dbReference type="PROSITE" id="PS51828"/>
    </source>
</evidence>
<keyword evidence="5 10" id="KW-1133">Transmembrane helix</keyword>
<dbReference type="PROSITE" id="PS51828">
    <property type="entry name" value="PTX_2"/>
    <property type="match status" value="1"/>
</dbReference>
<evidence type="ECO:0000259" key="11">
    <source>
        <dbReference type="PROSITE" id="PS50221"/>
    </source>
</evidence>
<evidence type="ECO:0000313" key="15">
    <source>
        <dbReference type="Proteomes" id="UP000237246"/>
    </source>
</evidence>
<accession>A0A2P4TI17</accession>
<dbReference type="Pfam" id="PF01825">
    <property type="entry name" value="GPS"/>
    <property type="match status" value="1"/>
</dbReference>
<evidence type="ECO:0008006" key="16">
    <source>
        <dbReference type="Google" id="ProtNLM"/>
    </source>
</evidence>
<dbReference type="GO" id="GO:0005886">
    <property type="term" value="C:plasma membrane"/>
    <property type="evidence" value="ECO:0007669"/>
    <property type="project" value="UniProtKB-SubCell"/>
</dbReference>
<dbReference type="Pfam" id="PF00002">
    <property type="entry name" value="7tm_2"/>
    <property type="match status" value="1"/>
</dbReference>
<evidence type="ECO:0000256" key="4">
    <source>
        <dbReference type="ARBA" id="ARBA00022692"/>
    </source>
</evidence>
<dbReference type="PANTHER" id="PTHR12011">
    <property type="entry name" value="ADHESION G-PROTEIN COUPLED RECEPTOR"/>
    <property type="match status" value="1"/>
</dbReference>
<feature type="transmembrane region" description="Helical" evidence="10">
    <location>
        <begin position="909"/>
        <end position="926"/>
    </location>
</feature>
<dbReference type="InterPro" id="IPR046338">
    <property type="entry name" value="GAIN_dom_sf"/>
</dbReference>
<dbReference type="Pfam" id="PF16489">
    <property type="entry name" value="GAIN"/>
    <property type="match status" value="1"/>
</dbReference>
<evidence type="ECO:0000256" key="2">
    <source>
        <dbReference type="ARBA" id="ARBA00007343"/>
    </source>
</evidence>
<dbReference type="Proteomes" id="UP000237246">
    <property type="component" value="Unassembled WGS sequence"/>
</dbReference>